<keyword evidence="3" id="KW-1185">Reference proteome</keyword>
<dbReference type="AlphaFoldDB" id="A0A327YIG6"/>
<evidence type="ECO:0000313" key="2">
    <source>
        <dbReference type="EMBL" id="RAK20773.1"/>
    </source>
</evidence>
<dbReference type="EMBL" id="QLMG01000005">
    <property type="protein sequence ID" value="RAK20773.1"/>
    <property type="molecule type" value="Genomic_DNA"/>
</dbReference>
<evidence type="ECO:0000313" key="3">
    <source>
        <dbReference type="Proteomes" id="UP000249165"/>
    </source>
</evidence>
<organism evidence="2 3">
    <name type="scientific">Salipiger aestuarii</name>
    <dbReference type="NCBI Taxonomy" id="568098"/>
    <lineage>
        <taxon>Bacteria</taxon>
        <taxon>Pseudomonadati</taxon>
        <taxon>Pseudomonadota</taxon>
        <taxon>Alphaproteobacteria</taxon>
        <taxon>Rhodobacterales</taxon>
        <taxon>Roseobacteraceae</taxon>
        <taxon>Salipiger</taxon>
    </lineage>
</organism>
<gene>
    <name evidence="2" type="ORF">ATI53_100521</name>
</gene>
<dbReference type="Proteomes" id="UP000249165">
    <property type="component" value="Unassembled WGS sequence"/>
</dbReference>
<proteinExistence type="predicted"/>
<sequence>MARCRWDAAGARRATKTGLISEGGGIAPQNPPPRGVRAAAPARKDLDVTDVLVIFDYGGDTAAHLYLSSKP</sequence>
<evidence type="ECO:0000256" key="1">
    <source>
        <dbReference type="SAM" id="MobiDB-lite"/>
    </source>
</evidence>
<protein>
    <submittedName>
        <fullName evidence="2">Uncharacterized protein</fullName>
    </submittedName>
</protein>
<feature type="region of interest" description="Disordered" evidence="1">
    <location>
        <begin position="1"/>
        <end position="38"/>
    </location>
</feature>
<reference evidence="2 3" key="1">
    <citation type="submission" date="2018-06" db="EMBL/GenBank/DDBJ databases">
        <title>Genomic Encyclopedia of Archaeal and Bacterial Type Strains, Phase II (KMG-II): from individual species to whole genera.</title>
        <authorList>
            <person name="Goeker M."/>
        </authorList>
    </citation>
    <scope>NUCLEOTIDE SEQUENCE [LARGE SCALE GENOMIC DNA]</scope>
    <source>
        <strain evidence="2 3">DSM 22011</strain>
    </source>
</reference>
<name>A0A327YIG6_9RHOB</name>
<accession>A0A327YIG6</accession>
<comment type="caution">
    <text evidence="2">The sequence shown here is derived from an EMBL/GenBank/DDBJ whole genome shotgun (WGS) entry which is preliminary data.</text>
</comment>